<dbReference type="Proteomes" id="UP000314294">
    <property type="component" value="Unassembled WGS sequence"/>
</dbReference>
<comment type="caution">
    <text evidence="2">The sequence shown here is derived from an EMBL/GenBank/DDBJ whole genome shotgun (WGS) entry which is preliminary data.</text>
</comment>
<protein>
    <submittedName>
        <fullName evidence="2">Uncharacterized protein</fullName>
    </submittedName>
</protein>
<evidence type="ECO:0000256" key="1">
    <source>
        <dbReference type="SAM" id="MobiDB-lite"/>
    </source>
</evidence>
<name>A0A4Z2FJS9_9TELE</name>
<feature type="compositionally biased region" description="Polar residues" evidence="1">
    <location>
        <begin position="112"/>
        <end position="122"/>
    </location>
</feature>
<proteinExistence type="predicted"/>
<evidence type="ECO:0000313" key="2">
    <source>
        <dbReference type="EMBL" id="TNN41180.1"/>
    </source>
</evidence>
<evidence type="ECO:0000313" key="3">
    <source>
        <dbReference type="Proteomes" id="UP000314294"/>
    </source>
</evidence>
<dbReference type="AlphaFoldDB" id="A0A4Z2FJS9"/>
<gene>
    <name evidence="2" type="ORF">EYF80_048640</name>
</gene>
<feature type="region of interest" description="Disordered" evidence="1">
    <location>
        <begin position="71"/>
        <end position="122"/>
    </location>
</feature>
<accession>A0A4Z2FJS9</accession>
<organism evidence="2 3">
    <name type="scientific">Liparis tanakae</name>
    <name type="common">Tanaka's snailfish</name>
    <dbReference type="NCBI Taxonomy" id="230148"/>
    <lineage>
        <taxon>Eukaryota</taxon>
        <taxon>Metazoa</taxon>
        <taxon>Chordata</taxon>
        <taxon>Craniata</taxon>
        <taxon>Vertebrata</taxon>
        <taxon>Euteleostomi</taxon>
        <taxon>Actinopterygii</taxon>
        <taxon>Neopterygii</taxon>
        <taxon>Teleostei</taxon>
        <taxon>Neoteleostei</taxon>
        <taxon>Acanthomorphata</taxon>
        <taxon>Eupercaria</taxon>
        <taxon>Perciformes</taxon>
        <taxon>Cottioidei</taxon>
        <taxon>Cottales</taxon>
        <taxon>Liparidae</taxon>
        <taxon>Liparis</taxon>
    </lineage>
</organism>
<keyword evidence="3" id="KW-1185">Reference proteome</keyword>
<sequence length="122" mass="13365">MLGFHHHLLKTVTACRPGRGIHIRQTPTLERSRKIPHAAPEGFFLEDNGGEEGWWWRRGGGKELRNGGTVEVEWSGEGGGGERSRNRKRQMVGGGTTSDVTSSINVAERLCRSSSGITPEAE</sequence>
<reference evidence="2 3" key="1">
    <citation type="submission" date="2019-03" db="EMBL/GenBank/DDBJ databases">
        <title>First draft genome of Liparis tanakae, snailfish: a comprehensive survey of snailfish specific genes.</title>
        <authorList>
            <person name="Kim W."/>
            <person name="Song I."/>
            <person name="Jeong J.-H."/>
            <person name="Kim D."/>
            <person name="Kim S."/>
            <person name="Ryu S."/>
            <person name="Song J.Y."/>
            <person name="Lee S.K."/>
        </authorList>
    </citation>
    <scope>NUCLEOTIDE SEQUENCE [LARGE SCALE GENOMIC DNA]</scope>
    <source>
        <tissue evidence="2">Muscle</tissue>
    </source>
</reference>
<dbReference type="EMBL" id="SRLO01001128">
    <property type="protein sequence ID" value="TNN41180.1"/>
    <property type="molecule type" value="Genomic_DNA"/>
</dbReference>